<proteinExistence type="predicted"/>
<protein>
    <submittedName>
        <fullName evidence="2">Type 11 methyltransferase</fullName>
    </submittedName>
</protein>
<dbReference type="InterPro" id="IPR029063">
    <property type="entry name" value="SAM-dependent_MTases_sf"/>
</dbReference>
<dbReference type="InterPro" id="IPR013216">
    <property type="entry name" value="Methyltransf_11"/>
</dbReference>
<dbReference type="CDD" id="cd02440">
    <property type="entry name" value="AdoMet_MTases"/>
    <property type="match status" value="1"/>
</dbReference>
<dbReference type="PANTHER" id="PTHR43861">
    <property type="entry name" value="TRANS-ACONITATE 2-METHYLTRANSFERASE-RELATED"/>
    <property type="match status" value="1"/>
</dbReference>
<keyword evidence="3" id="KW-1185">Reference proteome</keyword>
<sequence>MMNLAEKIGYLAQQAARRLVGATGCPNCGHDGFETRDRKALITELRDCSRCRLMYRYPTDPVEDSVDFYQEDYAQGFTTDMPGDAALVALKKDRFAGHEKDYAPLIALAEDLGILPGMRIFDFGCSWGFGSWQFTQAGYDVKSFEISRPRARYAREKLGVDVIDDVDALAAASRLDSSCDLFFSNHVLEHVPSPSDAVATARRLLRPGGLFVAITPNGSLGYRDVAPESWHRFWGKVHPNMLNDNFWVREFAGTPHFIGNLPHSRAALADWASAPGQVQDSQQGDQLICVARV</sequence>
<comment type="caution">
    <text evidence="2">The sequence shown here is derived from an EMBL/GenBank/DDBJ whole genome shotgun (WGS) entry which is preliminary data.</text>
</comment>
<feature type="domain" description="Methyltransferase type 11" evidence="1">
    <location>
        <begin position="122"/>
        <end position="212"/>
    </location>
</feature>
<gene>
    <name evidence="2" type="ORF">OA50_05281</name>
</gene>
<dbReference type="Proteomes" id="UP000030960">
    <property type="component" value="Unassembled WGS sequence"/>
</dbReference>
<evidence type="ECO:0000259" key="1">
    <source>
        <dbReference type="Pfam" id="PF08241"/>
    </source>
</evidence>
<dbReference type="EMBL" id="JSUQ01000030">
    <property type="protein sequence ID" value="KHQ50162.1"/>
    <property type="molecule type" value="Genomic_DNA"/>
</dbReference>
<dbReference type="AlphaFoldDB" id="A0A0B3RQL6"/>
<evidence type="ECO:0000313" key="3">
    <source>
        <dbReference type="Proteomes" id="UP000030960"/>
    </source>
</evidence>
<accession>A0A0B3RQL6</accession>
<reference evidence="2 3" key="1">
    <citation type="submission" date="2014-10" db="EMBL/GenBank/DDBJ databases">
        <title>Genome sequence of Ponticoccus sp. strain UMTAT08 isolated from clonal culture of toxic dinoflagellate Alexandrium tamiyavanichii.</title>
        <authorList>
            <person name="Gan H.Y."/>
            <person name="Muhd D.-D."/>
            <person name="Mohd Noor M.E."/>
            <person name="Yeong Y.S."/>
            <person name="Usup G."/>
        </authorList>
    </citation>
    <scope>NUCLEOTIDE SEQUENCE [LARGE SCALE GENOMIC DNA]</scope>
    <source>
        <strain evidence="2 3">UMTAT08</strain>
    </source>
</reference>
<keyword evidence="2" id="KW-0808">Transferase</keyword>
<dbReference type="GO" id="GO:0008757">
    <property type="term" value="F:S-adenosylmethionine-dependent methyltransferase activity"/>
    <property type="evidence" value="ECO:0007669"/>
    <property type="project" value="InterPro"/>
</dbReference>
<dbReference type="OrthoDB" id="7537532at2"/>
<name>A0A0B3RQL6_9RHOB</name>
<dbReference type="RefSeq" id="WP_043146528.1">
    <property type="nucleotide sequence ID" value="NZ_JSUQ01000030.1"/>
</dbReference>
<dbReference type="Gene3D" id="3.40.50.150">
    <property type="entry name" value="Vaccinia Virus protein VP39"/>
    <property type="match status" value="1"/>
</dbReference>
<dbReference type="Pfam" id="PF08241">
    <property type="entry name" value="Methyltransf_11"/>
    <property type="match status" value="1"/>
</dbReference>
<keyword evidence="2" id="KW-0489">Methyltransferase</keyword>
<dbReference type="GO" id="GO:0032259">
    <property type="term" value="P:methylation"/>
    <property type="evidence" value="ECO:0007669"/>
    <property type="project" value="UniProtKB-KW"/>
</dbReference>
<dbReference type="SUPFAM" id="SSF53335">
    <property type="entry name" value="S-adenosyl-L-methionine-dependent methyltransferases"/>
    <property type="match status" value="1"/>
</dbReference>
<evidence type="ECO:0000313" key="2">
    <source>
        <dbReference type="EMBL" id="KHQ50162.1"/>
    </source>
</evidence>
<organism evidence="2 3">
    <name type="scientific">Mameliella alba</name>
    <dbReference type="NCBI Taxonomy" id="561184"/>
    <lineage>
        <taxon>Bacteria</taxon>
        <taxon>Pseudomonadati</taxon>
        <taxon>Pseudomonadota</taxon>
        <taxon>Alphaproteobacteria</taxon>
        <taxon>Rhodobacterales</taxon>
        <taxon>Roseobacteraceae</taxon>
        <taxon>Mameliella</taxon>
    </lineage>
</organism>